<dbReference type="Pfam" id="PF02637">
    <property type="entry name" value="GatB_Yqey"/>
    <property type="match status" value="1"/>
</dbReference>
<dbReference type="EC" id="6.3.5.-" evidence="8"/>
<dbReference type="GO" id="GO:0005739">
    <property type="term" value="C:mitochondrion"/>
    <property type="evidence" value="ECO:0007669"/>
    <property type="project" value="UniProtKB-SubCell"/>
</dbReference>
<dbReference type="EMBL" id="CP034461">
    <property type="protein sequence ID" value="QBM90808.1"/>
    <property type="molecule type" value="Genomic_DNA"/>
</dbReference>
<dbReference type="InterPro" id="IPR017958">
    <property type="entry name" value="Gln-tRNA_amidoTrfase_suB_CS"/>
</dbReference>
<dbReference type="SUPFAM" id="SSF89095">
    <property type="entry name" value="GatB/YqeY motif"/>
    <property type="match status" value="1"/>
</dbReference>
<protein>
    <recommendedName>
        <fullName evidence="8">Glutamyl-tRNA(Gln) amidotransferase subunit B, mitochondrial</fullName>
        <shortName evidence="8">Glu-AdT subunit B</shortName>
        <ecNumber evidence="8">6.3.5.-</ecNumber>
    </recommendedName>
</protein>
<keyword evidence="10" id="KW-0808">Transferase</keyword>
<dbReference type="GO" id="GO:0005524">
    <property type="term" value="F:ATP binding"/>
    <property type="evidence" value="ECO:0007669"/>
    <property type="project" value="UniProtKB-KW"/>
</dbReference>
<evidence type="ECO:0000259" key="9">
    <source>
        <dbReference type="SMART" id="SM00845"/>
    </source>
</evidence>
<reference evidence="11" key="1">
    <citation type="submission" date="2019-03" db="EMBL/GenBank/DDBJ databases">
        <title>Snf2 controls pulcherriminic acid biosynthesis and connects pigmentation and antifungal activity of the yeast Metschnikowia pulcherrima.</title>
        <authorList>
            <person name="Gore-Lloyd D."/>
            <person name="Sumann I."/>
            <person name="Brachmann A.O."/>
            <person name="Schneeberger K."/>
            <person name="Ortiz-Merino R.A."/>
            <person name="Moreno-Beltran M."/>
            <person name="Schlaefli M."/>
            <person name="Kirner P."/>
            <person name="Santos Kron A."/>
            <person name="Wolfe K.H."/>
            <person name="Piel J."/>
            <person name="Ahrens C.H."/>
            <person name="Henk D."/>
            <person name="Freimoser F.M."/>
        </authorList>
    </citation>
    <scope>NUCLEOTIDE SEQUENCE [LARGE SCALE GENOMIC DNA]</scope>
    <source>
        <strain evidence="11">APC 1.2</strain>
    </source>
</reference>
<keyword evidence="5 8" id="KW-0648">Protein biosynthesis</keyword>
<dbReference type="InterPro" id="IPR006075">
    <property type="entry name" value="Asn/Gln-tRNA_Trfase_suB/E_cat"/>
</dbReference>
<evidence type="ECO:0000256" key="1">
    <source>
        <dbReference type="ARBA" id="ARBA00005306"/>
    </source>
</evidence>
<dbReference type="PROSITE" id="PS01234">
    <property type="entry name" value="GATB"/>
    <property type="match status" value="1"/>
</dbReference>
<comment type="similarity">
    <text evidence="1 8">Belongs to the GatB/GatE family. GatB subfamily.</text>
</comment>
<dbReference type="HAMAP" id="MF_00121">
    <property type="entry name" value="GatB"/>
    <property type="match status" value="1"/>
</dbReference>
<dbReference type="Gene3D" id="1.10.10.410">
    <property type="match status" value="1"/>
</dbReference>
<evidence type="ECO:0000256" key="7">
    <source>
        <dbReference type="ARBA" id="ARBA00047913"/>
    </source>
</evidence>
<comment type="function">
    <text evidence="8">Allows the formation of correctly charged Gln-tRNA(Gln) through the transamidation of misacylated Glu-tRNA(Gln) in the mitochondria. The reaction takes place in the presence of glutamine and ATP through an activated gamma-phospho-Glu-tRNA(Gln).</text>
</comment>
<dbReference type="InterPro" id="IPR018027">
    <property type="entry name" value="Asn/Gln_amidotransferase"/>
</dbReference>
<dbReference type="NCBIfam" id="TIGR00133">
    <property type="entry name" value="gatB"/>
    <property type="match status" value="1"/>
</dbReference>
<keyword evidence="2 8" id="KW-0436">Ligase</keyword>
<sequence length="505" mass="56581">MIPKALQAWRPEPGFPFKCGLEIHTQLKTKHKLFSLSKNCAESAPNKNASFFDVGLPGTFPKLNPEALLLALKAATVMKSRVNPVLSFDRKHYFYLDQPLGYQLTQHYRPLARGGYLKLNKSFDDVMEDKSIGIEQIQLEQDTAKLNYDAYEKSVAIDFNRANVPLIELVTKPDFDHLLQVRAFIKKYIGIMTHLGVCSGDMENGAMRCDVNVSVAGGNRVEIKNLGSTSEITAAVVHEYARQVTHLKSSLEPIDQETRAWNGKETVRTRSKEDAVDYRYFPDIELPLVHLEPTITEDIAAVLPDLPEQVIKSLMLAPFSLEKKHAKFLVEEPSLLAYYKELHRLLVSENKACLAKTVNNWFFHKLLGTFKKFDQVVDPSILSAAKFASLIEMVQRKEVSLTSAKLILNALVQSPETTKDLGIAEIIEHYDLGAPADLDEGEFAAAVKDICLDVITAHPGVAETVRKGKHNSIKFLIGQAMRETQGKVDSKSFEAEFKKILLNDV</sequence>
<evidence type="ECO:0000256" key="6">
    <source>
        <dbReference type="ARBA" id="ARBA00023128"/>
    </source>
</evidence>
<evidence type="ECO:0000256" key="4">
    <source>
        <dbReference type="ARBA" id="ARBA00022840"/>
    </source>
</evidence>
<dbReference type="GO" id="GO:0050567">
    <property type="term" value="F:glutaminyl-tRNA synthase (glutamine-hydrolyzing) activity"/>
    <property type="evidence" value="ECO:0007669"/>
    <property type="project" value="UniProtKB-UniRule"/>
</dbReference>
<dbReference type="SMART" id="SM00845">
    <property type="entry name" value="GatB_Yqey"/>
    <property type="match status" value="1"/>
</dbReference>
<dbReference type="PANTHER" id="PTHR11659:SF0">
    <property type="entry name" value="GLUTAMYL-TRNA(GLN) AMIDOTRANSFERASE SUBUNIT B, MITOCHONDRIAL"/>
    <property type="match status" value="1"/>
</dbReference>
<proteinExistence type="inferred from homology"/>
<evidence type="ECO:0000256" key="3">
    <source>
        <dbReference type="ARBA" id="ARBA00022741"/>
    </source>
</evidence>
<evidence type="ECO:0000313" key="11">
    <source>
        <dbReference type="Proteomes" id="UP000292447"/>
    </source>
</evidence>
<dbReference type="AlphaFoldDB" id="A0A4P6XWV8"/>
<dbReference type="STRING" id="2163413.A0A4P6XWV8"/>
<dbReference type="PANTHER" id="PTHR11659">
    <property type="entry name" value="GLUTAMYL-TRNA GLN AMIDOTRANSFERASE SUBUNIT B MITOCHONDRIAL AND PROKARYOTIC PET112-RELATED"/>
    <property type="match status" value="1"/>
</dbReference>
<dbReference type="Proteomes" id="UP000292447">
    <property type="component" value="Chromosome VI"/>
</dbReference>
<evidence type="ECO:0000313" key="10">
    <source>
        <dbReference type="EMBL" id="QBM90808.1"/>
    </source>
</evidence>
<organism evidence="10 11">
    <name type="scientific">Metschnikowia aff. pulcherrima</name>
    <dbReference type="NCBI Taxonomy" id="2163413"/>
    <lineage>
        <taxon>Eukaryota</taxon>
        <taxon>Fungi</taxon>
        <taxon>Dikarya</taxon>
        <taxon>Ascomycota</taxon>
        <taxon>Saccharomycotina</taxon>
        <taxon>Pichiomycetes</taxon>
        <taxon>Metschnikowiaceae</taxon>
        <taxon>Metschnikowia</taxon>
    </lineage>
</organism>
<comment type="subunit">
    <text evidence="8">Subunit of the heterotrimeric GatFAB amidotransferase (AdT) complex, composed of A, B and F subunits.</text>
</comment>
<evidence type="ECO:0000256" key="5">
    <source>
        <dbReference type="ARBA" id="ARBA00022917"/>
    </source>
</evidence>
<dbReference type="GO" id="GO:0070681">
    <property type="term" value="P:glutaminyl-tRNAGln biosynthesis via transamidation"/>
    <property type="evidence" value="ECO:0007669"/>
    <property type="project" value="UniProtKB-UniRule"/>
</dbReference>
<name>A0A4P6XWV8_9ASCO</name>
<keyword evidence="4 8" id="KW-0067">ATP-binding</keyword>
<dbReference type="InterPro" id="IPR003789">
    <property type="entry name" value="Asn/Gln_tRNA_amidoTrase-B-like"/>
</dbReference>
<evidence type="ECO:0000256" key="2">
    <source>
        <dbReference type="ARBA" id="ARBA00022598"/>
    </source>
</evidence>
<dbReference type="InterPro" id="IPR023168">
    <property type="entry name" value="GatB_Yqey_C_2"/>
</dbReference>
<feature type="domain" description="Asn/Gln amidotransferase" evidence="9">
    <location>
        <begin position="344"/>
        <end position="501"/>
    </location>
</feature>
<dbReference type="GO" id="GO:0032543">
    <property type="term" value="P:mitochondrial translation"/>
    <property type="evidence" value="ECO:0007669"/>
    <property type="project" value="UniProtKB-UniRule"/>
</dbReference>
<dbReference type="InterPro" id="IPR004413">
    <property type="entry name" value="GatB"/>
</dbReference>
<dbReference type="NCBIfam" id="NF004012">
    <property type="entry name" value="PRK05477.1-2"/>
    <property type="match status" value="1"/>
</dbReference>
<comment type="subcellular location">
    <subcellularLocation>
        <location evidence="8">Mitochondrion</location>
    </subcellularLocation>
</comment>
<dbReference type="GO" id="GO:0016740">
    <property type="term" value="F:transferase activity"/>
    <property type="evidence" value="ECO:0007669"/>
    <property type="project" value="UniProtKB-KW"/>
</dbReference>
<gene>
    <name evidence="10" type="primary">MPUL0F03960</name>
    <name evidence="8" type="synonym">PET112</name>
    <name evidence="10" type="ORF">METSCH_F03960</name>
</gene>
<dbReference type="InterPro" id="IPR017959">
    <property type="entry name" value="Asn/Gln-tRNA_amidoTrfase_suB/E"/>
</dbReference>
<dbReference type="SUPFAM" id="SSF55931">
    <property type="entry name" value="Glutamine synthetase/guanido kinase"/>
    <property type="match status" value="1"/>
</dbReference>
<keyword evidence="3 8" id="KW-0547">Nucleotide-binding</keyword>
<keyword evidence="11" id="KW-1185">Reference proteome</keyword>
<dbReference type="Pfam" id="PF02934">
    <property type="entry name" value="GatB_N"/>
    <property type="match status" value="1"/>
</dbReference>
<comment type="catalytic activity">
    <reaction evidence="7 8">
        <text>L-glutamyl-tRNA(Gln) + L-glutamine + ATP + H2O = L-glutaminyl-tRNA(Gln) + L-glutamate + ADP + phosphate + H(+)</text>
        <dbReference type="Rhea" id="RHEA:17521"/>
        <dbReference type="Rhea" id="RHEA-COMP:9681"/>
        <dbReference type="Rhea" id="RHEA-COMP:9684"/>
        <dbReference type="ChEBI" id="CHEBI:15377"/>
        <dbReference type="ChEBI" id="CHEBI:15378"/>
        <dbReference type="ChEBI" id="CHEBI:29985"/>
        <dbReference type="ChEBI" id="CHEBI:30616"/>
        <dbReference type="ChEBI" id="CHEBI:43474"/>
        <dbReference type="ChEBI" id="CHEBI:58359"/>
        <dbReference type="ChEBI" id="CHEBI:78520"/>
        <dbReference type="ChEBI" id="CHEBI:78521"/>
        <dbReference type="ChEBI" id="CHEBI:456216"/>
    </reaction>
</comment>
<evidence type="ECO:0000256" key="8">
    <source>
        <dbReference type="HAMAP-Rule" id="MF_03147"/>
    </source>
</evidence>
<keyword evidence="6 8" id="KW-0496">Mitochondrion</keyword>
<dbReference type="GO" id="GO:0030956">
    <property type="term" value="C:glutamyl-tRNA(Gln) amidotransferase complex"/>
    <property type="evidence" value="ECO:0007669"/>
    <property type="project" value="UniProtKB-UniRule"/>
</dbReference>
<accession>A0A4P6XWV8</accession>
<dbReference type="InterPro" id="IPR014746">
    <property type="entry name" value="Gln_synth/guanido_kin_cat_dom"/>
</dbReference>